<evidence type="ECO:0008006" key="5">
    <source>
        <dbReference type="Google" id="ProtNLM"/>
    </source>
</evidence>
<feature type="signal peptide" evidence="2">
    <location>
        <begin position="1"/>
        <end position="20"/>
    </location>
</feature>
<accession>A0A3P4AVN1</accession>
<dbReference type="RefSeq" id="WP_014509730.1">
    <property type="nucleotide sequence ID" value="NZ_LR027517.1"/>
</dbReference>
<evidence type="ECO:0000256" key="2">
    <source>
        <dbReference type="SAM" id="SignalP"/>
    </source>
</evidence>
<protein>
    <recommendedName>
        <fullName evidence="5">Pili assembly chaperone N-terminal domain-containing protein</fullName>
    </recommendedName>
</protein>
<name>A0A3P4AVN1_THETH</name>
<dbReference type="InterPro" id="IPR013783">
    <property type="entry name" value="Ig-like_fold"/>
</dbReference>
<dbReference type="EMBL" id="LR027517">
    <property type="protein sequence ID" value="VCU54033.1"/>
    <property type="molecule type" value="Genomic_DNA"/>
</dbReference>
<keyword evidence="2" id="KW-0732">Signal</keyword>
<evidence type="ECO:0000313" key="4">
    <source>
        <dbReference type="Proteomes" id="UP000279841"/>
    </source>
</evidence>
<reference evidence="3 4" key="1">
    <citation type="submission" date="2018-10" db="EMBL/GenBank/DDBJ databases">
        <authorList>
            <person name="Peiro R."/>
            <person name="Begona"/>
            <person name="Cbmso G."/>
            <person name="Lopez M."/>
            <person name="Gonzalez S."/>
            <person name="Sacristan E."/>
            <person name="Castillo E."/>
        </authorList>
    </citation>
    <scope>NUCLEOTIDE SEQUENCE [LARGE SCALE GENOMIC DNA]</scope>
    <source>
        <strain evidence="3">TTHNAR1</strain>
    </source>
</reference>
<proteinExistence type="predicted"/>
<gene>
    <name evidence="3" type="ORF">TTHN1_01828</name>
</gene>
<organism evidence="3 4">
    <name type="scientific">Thermus thermophilus</name>
    <dbReference type="NCBI Taxonomy" id="274"/>
    <lineage>
        <taxon>Bacteria</taxon>
        <taxon>Thermotogati</taxon>
        <taxon>Deinococcota</taxon>
        <taxon>Deinococci</taxon>
        <taxon>Thermales</taxon>
        <taxon>Thermaceae</taxon>
        <taxon>Thermus</taxon>
    </lineage>
</organism>
<feature type="region of interest" description="Disordered" evidence="1">
    <location>
        <begin position="264"/>
        <end position="283"/>
    </location>
</feature>
<sequence length="283" mass="29926" precursor="true">MISPRRILPFLLPLALGALAQSTLGVEPPVLLKEARPGETLTQNLAVYNVGTREVRVRASLGDWTYDPMGKIQFLPPGTLKTSAASWTAFAPAEFLLQGKATGTLTYTVTVPEDAAPGTHWGVLFLESEDPNPPPGVPLATMRVRMAHVFYVNVPPLVSSGRITGIVPSAPKGPQDPFRFALQYQNTGNAAQKLSGRFEVRDASGKKVAEVAVEEVVVLPGQVRLLPIALVGPLPTGSYTALAVLNYGDPTKDVAADLPFTLEAPLAAPPAPPPAEGEKEGTP</sequence>
<feature type="chain" id="PRO_5018118674" description="Pili assembly chaperone N-terminal domain-containing protein" evidence="2">
    <location>
        <begin position="21"/>
        <end position="283"/>
    </location>
</feature>
<dbReference type="Gene3D" id="2.60.40.10">
    <property type="entry name" value="Immunoglobulins"/>
    <property type="match status" value="1"/>
</dbReference>
<evidence type="ECO:0000256" key="1">
    <source>
        <dbReference type="SAM" id="MobiDB-lite"/>
    </source>
</evidence>
<dbReference type="AlphaFoldDB" id="A0A3P4AVN1"/>
<evidence type="ECO:0000313" key="3">
    <source>
        <dbReference type="EMBL" id="VCU54033.1"/>
    </source>
</evidence>
<dbReference type="Proteomes" id="UP000279841">
    <property type="component" value="Chromosome"/>
</dbReference>